<keyword evidence="4 7" id="KW-0812">Transmembrane</keyword>
<dbReference type="PANTHER" id="PTHR43266:SF9">
    <property type="entry name" value="PERMEASE, MAJOR FACILITATOR SUPERFAMILY-RELATED"/>
    <property type="match status" value="1"/>
</dbReference>
<accession>A0AAC8UVL2</accession>
<feature type="transmembrane region" description="Helical" evidence="7">
    <location>
        <begin position="345"/>
        <end position="364"/>
    </location>
</feature>
<dbReference type="GO" id="GO:0022857">
    <property type="term" value="F:transmembrane transporter activity"/>
    <property type="evidence" value="ECO:0007669"/>
    <property type="project" value="InterPro"/>
</dbReference>
<feature type="transmembrane region" description="Helical" evidence="7">
    <location>
        <begin position="413"/>
        <end position="432"/>
    </location>
</feature>
<dbReference type="AlphaFoldDB" id="A0AAC8UVL2"/>
<evidence type="ECO:0000256" key="5">
    <source>
        <dbReference type="ARBA" id="ARBA00022989"/>
    </source>
</evidence>
<keyword evidence="6 7" id="KW-0472">Membrane</keyword>
<keyword evidence="2" id="KW-0813">Transport</keyword>
<feature type="transmembrane region" description="Helical" evidence="7">
    <location>
        <begin position="46"/>
        <end position="67"/>
    </location>
</feature>
<dbReference type="CDD" id="cd06173">
    <property type="entry name" value="MFS_MefA_like"/>
    <property type="match status" value="1"/>
</dbReference>
<evidence type="ECO:0000259" key="8">
    <source>
        <dbReference type="PROSITE" id="PS50850"/>
    </source>
</evidence>
<protein>
    <submittedName>
        <fullName evidence="9">MFS transporter permease</fullName>
    </submittedName>
</protein>
<dbReference type="PROSITE" id="PS50850">
    <property type="entry name" value="MFS"/>
    <property type="match status" value="1"/>
</dbReference>
<evidence type="ECO:0000256" key="7">
    <source>
        <dbReference type="SAM" id="Phobius"/>
    </source>
</evidence>
<evidence type="ECO:0000256" key="2">
    <source>
        <dbReference type="ARBA" id="ARBA00022448"/>
    </source>
</evidence>
<keyword evidence="5 7" id="KW-1133">Transmembrane helix</keyword>
<evidence type="ECO:0000256" key="3">
    <source>
        <dbReference type="ARBA" id="ARBA00022475"/>
    </source>
</evidence>
<reference evidence="9 10" key="1">
    <citation type="submission" date="2015-07" db="EMBL/GenBank/DDBJ databases">
        <title>Lactobacillus korensis/26-25/ whole genome sequencing.</title>
        <authorList>
            <person name="Kim M.K."/>
            <person name="Im W.-T."/>
            <person name="Srinivasan S."/>
            <person name="Lee J.-J."/>
        </authorList>
    </citation>
    <scope>NUCLEOTIDE SEQUENCE [LARGE SCALE GENOMIC DNA]</scope>
    <source>
        <strain evidence="9 10">26-25</strain>
    </source>
</reference>
<dbReference type="KEGG" id="lko:ABN16_02640"/>
<keyword evidence="10" id="KW-1185">Reference proteome</keyword>
<evidence type="ECO:0000256" key="6">
    <source>
        <dbReference type="ARBA" id="ARBA00023136"/>
    </source>
</evidence>
<feature type="transmembrane region" description="Helical" evidence="7">
    <location>
        <begin position="79"/>
        <end position="98"/>
    </location>
</feature>
<feature type="transmembrane region" description="Helical" evidence="7">
    <location>
        <begin position="318"/>
        <end position="339"/>
    </location>
</feature>
<feature type="domain" description="Major facilitator superfamily (MFS) profile" evidence="8">
    <location>
        <begin position="252"/>
        <end position="446"/>
    </location>
</feature>
<dbReference type="RefSeq" id="WP_048732705.1">
    <property type="nucleotide sequence ID" value="NZ_CP012033.1"/>
</dbReference>
<feature type="transmembrane region" description="Helical" evidence="7">
    <location>
        <begin position="104"/>
        <end position="122"/>
    </location>
</feature>
<feature type="transmembrane region" description="Helical" evidence="7">
    <location>
        <begin position="384"/>
        <end position="407"/>
    </location>
</feature>
<feature type="transmembrane region" description="Helical" evidence="7">
    <location>
        <begin position="286"/>
        <end position="306"/>
    </location>
</feature>
<keyword evidence="3" id="KW-1003">Cell membrane</keyword>
<organism evidence="9 10">
    <name type="scientific">Levilactobacillus koreensis</name>
    <dbReference type="NCBI Taxonomy" id="637971"/>
    <lineage>
        <taxon>Bacteria</taxon>
        <taxon>Bacillati</taxon>
        <taxon>Bacillota</taxon>
        <taxon>Bacilli</taxon>
        <taxon>Lactobacillales</taxon>
        <taxon>Lactobacillaceae</taxon>
        <taxon>Levilactobacillus</taxon>
    </lineage>
</organism>
<dbReference type="Gene3D" id="1.20.1250.20">
    <property type="entry name" value="MFS general substrate transporter like domains"/>
    <property type="match status" value="1"/>
</dbReference>
<evidence type="ECO:0000313" key="10">
    <source>
        <dbReference type="Proteomes" id="UP000036000"/>
    </source>
</evidence>
<evidence type="ECO:0000313" key="9">
    <source>
        <dbReference type="EMBL" id="AKP64000.1"/>
    </source>
</evidence>
<dbReference type="GO" id="GO:0005886">
    <property type="term" value="C:plasma membrane"/>
    <property type="evidence" value="ECO:0007669"/>
    <property type="project" value="UniProtKB-SubCell"/>
</dbReference>
<dbReference type="InterPro" id="IPR011701">
    <property type="entry name" value="MFS"/>
</dbReference>
<gene>
    <name evidence="9" type="ORF">ABN16_02640</name>
</gene>
<dbReference type="PANTHER" id="PTHR43266">
    <property type="entry name" value="MACROLIDE-EFFLUX PROTEIN"/>
    <property type="match status" value="1"/>
</dbReference>
<proteinExistence type="predicted"/>
<dbReference type="EMBL" id="CP012033">
    <property type="protein sequence ID" value="AKP64000.1"/>
    <property type="molecule type" value="Genomic_DNA"/>
</dbReference>
<name>A0AAC8UVL2_9LACO</name>
<sequence>MEVQITNRQSVIQIVRAASSDIISTLGGDTFGFALGLMLLHTTHSALSFGLGAIIYPIVGLLLMMPVGNLIDRGHHKPLILTSKALDIGAYIVYALLADRVANQMLLAILVLTFIACCDKVTNTGFTASIHELVNDNHIKTLATIEQAATAGIQLISPVLAAALYGMIGFDGIVRVEIAAEIIVWLITLSMRFHPLKAAESATTSLVVDAEQTDQPAQAPQSATAGTDSQPAQTQWQLFKVGLQYIWNRFTLRSVVVIGVFLNFLFSSVDVGLPYAIVQTRHMSNASLSVVMSGFAAGILIGNLILSMLPTFKRVLLTILRLSLVVGGAIFALGILFMSTLPDNQLVLILVIWALLVGLTLAFVNTPMSVYMQMTVPTELLGRVGSTFGTLMQLAVPVGTAVYSLLFQHISSGPVYAMTGLVVLVYIGFNLLRVQQKLATGKQIDD</sequence>
<dbReference type="InterPro" id="IPR020846">
    <property type="entry name" value="MFS_dom"/>
</dbReference>
<dbReference type="SUPFAM" id="SSF103473">
    <property type="entry name" value="MFS general substrate transporter"/>
    <property type="match status" value="1"/>
</dbReference>
<dbReference type="Proteomes" id="UP000036000">
    <property type="component" value="Chromosome"/>
</dbReference>
<comment type="subcellular location">
    <subcellularLocation>
        <location evidence="1">Cell membrane</location>
        <topology evidence="1">Multi-pass membrane protein</topology>
    </subcellularLocation>
</comment>
<evidence type="ECO:0000256" key="4">
    <source>
        <dbReference type="ARBA" id="ARBA00022692"/>
    </source>
</evidence>
<evidence type="ECO:0000256" key="1">
    <source>
        <dbReference type="ARBA" id="ARBA00004651"/>
    </source>
</evidence>
<dbReference type="Pfam" id="PF07690">
    <property type="entry name" value="MFS_1"/>
    <property type="match status" value="1"/>
</dbReference>
<dbReference type="InterPro" id="IPR036259">
    <property type="entry name" value="MFS_trans_sf"/>
</dbReference>